<feature type="compositionally biased region" description="Basic and acidic residues" evidence="1">
    <location>
        <begin position="128"/>
        <end position="151"/>
    </location>
</feature>
<name>A0A7S4MA05_9STRA</name>
<proteinExistence type="predicted"/>
<reference evidence="2" key="1">
    <citation type="submission" date="2021-01" db="EMBL/GenBank/DDBJ databases">
        <authorList>
            <person name="Corre E."/>
            <person name="Pelletier E."/>
            <person name="Niang G."/>
            <person name="Scheremetjew M."/>
            <person name="Finn R."/>
            <person name="Kale V."/>
            <person name="Holt S."/>
            <person name="Cochrane G."/>
            <person name="Meng A."/>
            <person name="Brown T."/>
            <person name="Cohen L."/>
        </authorList>
    </citation>
    <scope>NUCLEOTIDE SEQUENCE</scope>
    <source>
        <strain evidence="2">Isolate 1302-5</strain>
    </source>
</reference>
<dbReference type="EMBL" id="HBKQ01006542">
    <property type="protein sequence ID" value="CAE2210510.1"/>
    <property type="molecule type" value="Transcribed_RNA"/>
</dbReference>
<organism evidence="2">
    <name type="scientific">Odontella aurita</name>
    <dbReference type="NCBI Taxonomy" id="265563"/>
    <lineage>
        <taxon>Eukaryota</taxon>
        <taxon>Sar</taxon>
        <taxon>Stramenopiles</taxon>
        <taxon>Ochrophyta</taxon>
        <taxon>Bacillariophyta</taxon>
        <taxon>Mediophyceae</taxon>
        <taxon>Biddulphiophycidae</taxon>
        <taxon>Eupodiscales</taxon>
        <taxon>Odontellaceae</taxon>
        <taxon>Odontella</taxon>
    </lineage>
</organism>
<feature type="compositionally biased region" description="Basic and acidic residues" evidence="1">
    <location>
        <begin position="205"/>
        <end position="214"/>
    </location>
</feature>
<feature type="compositionally biased region" description="Polar residues" evidence="1">
    <location>
        <begin position="1"/>
        <end position="14"/>
    </location>
</feature>
<feature type="region of interest" description="Disordered" evidence="1">
    <location>
        <begin position="262"/>
        <end position="376"/>
    </location>
</feature>
<feature type="compositionally biased region" description="Polar residues" evidence="1">
    <location>
        <begin position="329"/>
        <end position="339"/>
    </location>
</feature>
<dbReference type="AlphaFoldDB" id="A0A7S4MA05"/>
<accession>A0A7S4MA05</accession>
<gene>
    <name evidence="2" type="ORF">OAUR00152_LOCUS4352</name>
</gene>
<evidence type="ECO:0000256" key="1">
    <source>
        <dbReference type="SAM" id="MobiDB-lite"/>
    </source>
</evidence>
<protein>
    <submittedName>
        <fullName evidence="2">Uncharacterized protein</fullName>
    </submittedName>
</protein>
<sequence length="376" mass="38958">MLGSSPQGHSNNKKASQEDGDGDGDGDGDSDNEGGKLQPGDPACLNPHDGRRYYRVSSTRRFELLREVLARQLELWTRMLRWSSTPAETEKGSTASSCLGKCVGIGRGVGEMIKEEEEDDDDDDGDDNGDKTEEKKDSKDQNQRSEKDGSKEGTPAAPRAQAQVEAETKVDDKVEALPKANHGDGDGKANDDGDGDDAMEVDPPQEPKKDDDGAARNITPAAAETTIAPLDTPACTAAPAPGAVEASNGAGVKRELLPIDINSNKADGAVATPGAESEATADDGGDGAPPSKRARHCSDEEKRAAAADVDIDADAKTADVEAEAAAEPQTASEIGTEVTQAIVPAKAEQPGEEGAAATTTTNGGGANGEAEPKWED</sequence>
<evidence type="ECO:0000313" key="2">
    <source>
        <dbReference type="EMBL" id="CAE2210510.1"/>
    </source>
</evidence>
<feature type="compositionally biased region" description="Acidic residues" evidence="1">
    <location>
        <begin position="18"/>
        <end position="32"/>
    </location>
</feature>
<feature type="region of interest" description="Disordered" evidence="1">
    <location>
        <begin position="1"/>
        <end position="50"/>
    </location>
</feature>
<feature type="compositionally biased region" description="Basic and acidic residues" evidence="1">
    <location>
        <begin position="296"/>
        <end position="305"/>
    </location>
</feature>
<feature type="compositionally biased region" description="Acidic residues" evidence="1">
    <location>
        <begin position="114"/>
        <end position="127"/>
    </location>
</feature>
<feature type="region of interest" description="Disordered" evidence="1">
    <location>
        <begin position="109"/>
        <end position="250"/>
    </location>
</feature>
<feature type="compositionally biased region" description="Low complexity" evidence="1">
    <location>
        <begin position="352"/>
        <end position="361"/>
    </location>
</feature>
<feature type="compositionally biased region" description="Low complexity" evidence="1">
    <location>
        <begin position="218"/>
        <end position="246"/>
    </location>
</feature>
<feature type="compositionally biased region" description="Basic and acidic residues" evidence="1">
    <location>
        <begin position="166"/>
        <end position="191"/>
    </location>
</feature>